<dbReference type="PANTHER" id="PTHR20858">
    <property type="entry name" value="PHOSPHOMETHYLPYRIMIDINE KINASE"/>
    <property type="match status" value="1"/>
</dbReference>
<dbReference type="SUPFAM" id="SSF53613">
    <property type="entry name" value="Ribokinase-like"/>
    <property type="match status" value="1"/>
</dbReference>
<evidence type="ECO:0000256" key="7">
    <source>
        <dbReference type="ARBA" id="ARBA00022777"/>
    </source>
</evidence>
<evidence type="ECO:0000256" key="9">
    <source>
        <dbReference type="ARBA" id="ARBA00022842"/>
    </source>
</evidence>
<dbReference type="STRING" id="197479.BFW38_06155"/>
<evidence type="ECO:0000256" key="4">
    <source>
        <dbReference type="ARBA" id="ARBA00022679"/>
    </source>
</evidence>
<evidence type="ECO:0000256" key="5">
    <source>
        <dbReference type="ARBA" id="ARBA00022723"/>
    </source>
</evidence>
<dbReference type="Proteomes" id="UP000094291">
    <property type="component" value="Unassembled WGS sequence"/>
</dbReference>
<dbReference type="NCBIfam" id="NF006830">
    <property type="entry name" value="PRK09355.1"/>
    <property type="match status" value="1"/>
</dbReference>
<dbReference type="PIRSF" id="PIRSF000513">
    <property type="entry name" value="Thz_kinase"/>
    <property type="match status" value="1"/>
</dbReference>
<keyword evidence="7 11" id="KW-0418">Kinase</keyword>
<keyword evidence="5 11" id="KW-0479">Metal-binding</keyword>
<protein>
    <recommendedName>
        <fullName evidence="11">Hydroxyethylthiazole kinase</fullName>
        <ecNumber evidence="11">2.7.1.50</ecNumber>
    </recommendedName>
    <alternativeName>
        <fullName evidence="11">4-methyl-5-beta-hydroxyethylthiazole kinase</fullName>
        <shortName evidence="11">TH kinase</shortName>
        <shortName evidence="11">Thz kinase</shortName>
    </alternativeName>
</protein>
<dbReference type="PANTHER" id="PTHR20858:SF17">
    <property type="entry name" value="HYDROXYMETHYLPYRIMIDINE_PHOSPHOMETHYLPYRIMIDINE KINASE THI20-RELATED"/>
    <property type="match status" value="1"/>
</dbReference>
<evidence type="ECO:0000256" key="2">
    <source>
        <dbReference type="ARBA" id="ARBA00001946"/>
    </source>
</evidence>
<dbReference type="AlphaFoldDB" id="A0A1E2V846"/>
<reference evidence="12 13" key="1">
    <citation type="submission" date="2016-08" db="EMBL/GenBank/DDBJ databases">
        <authorList>
            <person name="Seilhamer J.J."/>
        </authorList>
    </citation>
    <scope>NUCLEOTIDE SEQUENCE [LARGE SCALE GENOMIC DNA]</scope>
    <source>
        <strain evidence="12 13">PH27A</strain>
    </source>
</reference>
<keyword evidence="9 11" id="KW-0460">Magnesium</keyword>
<dbReference type="InterPro" id="IPR029056">
    <property type="entry name" value="Ribokinase-like"/>
</dbReference>
<comment type="cofactor">
    <cofactor evidence="2 11">
        <name>Mg(2+)</name>
        <dbReference type="ChEBI" id="CHEBI:18420"/>
    </cofactor>
</comment>
<dbReference type="GO" id="GO:0005524">
    <property type="term" value="F:ATP binding"/>
    <property type="evidence" value="ECO:0007669"/>
    <property type="project" value="UniProtKB-UniRule"/>
</dbReference>
<dbReference type="UniPathway" id="UPA00060">
    <property type="reaction ID" value="UER00139"/>
</dbReference>
<feature type="binding site" evidence="11">
    <location>
        <position position="57"/>
    </location>
    <ligand>
        <name>substrate</name>
    </ligand>
</feature>
<comment type="pathway">
    <text evidence="3 11">Cofactor biosynthesis; thiamine diphosphate biosynthesis; 4-methyl-5-(2-phosphoethyl)-thiazole from 5-(2-hydroxyethyl)-4-methylthiazole: step 1/1.</text>
</comment>
<dbReference type="InterPro" id="IPR000417">
    <property type="entry name" value="Hyethyz_kinase"/>
</dbReference>
<evidence type="ECO:0000256" key="10">
    <source>
        <dbReference type="ARBA" id="ARBA00022977"/>
    </source>
</evidence>
<organism evidence="12 13">
    <name type="scientific">Terasakiispira papahanaumokuakeensis</name>
    <dbReference type="NCBI Taxonomy" id="197479"/>
    <lineage>
        <taxon>Bacteria</taxon>
        <taxon>Pseudomonadati</taxon>
        <taxon>Pseudomonadota</taxon>
        <taxon>Gammaproteobacteria</taxon>
        <taxon>Oceanospirillales</taxon>
        <taxon>Terasakiispira</taxon>
    </lineage>
</organism>
<dbReference type="GO" id="GO:0008902">
    <property type="term" value="F:hydroxymethylpyrimidine kinase activity"/>
    <property type="evidence" value="ECO:0007669"/>
    <property type="project" value="TreeGrafter"/>
</dbReference>
<evidence type="ECO:0000256" key="1">
    <source>
        <dbReference type="ARBA" id="ARBA00001771"/>
    </source>
</evidence>
<dbReference type="CDD" id="cd01170">
    <property type="entry name" value="THZ_kinase"/>
    <property type="match status" value="1"/>
</dbReference>
<comment type="function">
    <text evidence="11">Catalyzes the phosphorylation of the hydroxyl group of 4-methyl-5-beta-hydroxyethylthiazole (THZ).</text>
</comment>
<dbReference type="EMBL" id="MDTQ01000001">
    <property type="protein sequence ID" value="ODC03188.1"/>
    <property type="molecule type" value="Genomic_DNA"/>
</dbReference>
<dbReference type="GO" id="GO:0005829">
    <property type="term" value="C:cytosol"/>
    <property type="evidence" value="ECO:0007669"/>
    <property type="project" value="TreeGrafter"/>
</dbReference>
<comment type="catalytic activity">
    <reaction evidence="1 11">
        <text>5-(2-hydroxyethyl)-4-methylthiazole + ATP = 4-methyl-5-(2-phosphooxyethyl)-thiazole + ADP + H(+)</text>
        <dbReference type="Rhea" id="RHEA:24212"/>
        <dbReference type="ChEBI" id="CHEBI:15378"/>
        <dbReference type="ChEBI" id="CHEBI:17957"/>
        <dbReference type="ChEBI" id="CHEBI:30616"/>
        <dbReference type="ChEBI" id="CHEBI:58296"/>
        <dbReference type="ChEBI" id="CHEBI:456216"/>
        <dbReference type="EC" id="2.7.1.50"/>
    </reaction>
</comment>
<keyword evidence="10 11" id="KW-0784">Thiamine biosynthesis</keyword>
<evidence type="ECO:0000256" key="8">
    <source>
        <dbReference type="ARBA" id="ARBA00022840"/>
    </source>
</evidence>
<feature type="binding site" evidence="11">
    <location>
        <position position="132"/>
    </location>
    <ligand>
        <name>ATP</name>
        <dbReference type="ChEBI" id="CHEBI:30616"/>
    </ligand>
</feature>
<dbReference type="GO" id="GO:0004417">
    <property type="term" value="F:hydroxyethylthiazole kinase activity"/>
    <property type="evidence" value="ECO:0007669"/>
    <property type="project" value="UniProtKB-UniRule"/>
</dbReference>
<dbReference type="PRINTS" id="PR01099">
    <property type="entry name" value="HYETHTZKNASE"/>
</dbReference>
<evidence type="ECO:0000313" key="13">
    <source>
        <dbReference type="Proteomes" id="UP000094291"/>
    </source>
</evidence>
<dbReference type="GO" id="GO:0009229">
    <property type="term" value="P:thiamine diphosphate biosynthetic process"/>
    <property type="evidence" value="ECO:0007669"/>
    <property type="project" value="UniProtKB-UniRule"/>
</dbReference>
<evidence type="ECO:0000256" key="6">
    <source>
        <dbReference type="ARBA" id="ARBA00022741"/>
    </source>
</evidence>
<comment type="similarity">
    <text evidence="11">Belongs to the Thz kinase family.</text>
</comment>
<dbReference type="GO" id="GO:0008972">
    <property type="term" value="F:phosphomethylpyrimidine kinase activity"/>
    <property type="evidence" value="ECO:0007669"/>
    <property type="project" value="TreeGrafter"/>
</dbReference>
<dbReference type="Gene3D" id="3.40.1190.20">
    <property type="match status" value="1"/>
</dbReference>
<dbReference type="Pfam" id="PF02110">
    <property type="entry name" value="HK"/>
    <property type="match status" value="1"/>
</dbReference>
<dbReference type="GO" id="GO:0009228">
    <property type="term" value="P:thiamine biosynthetic process"/>
    <property type="evidence" value="ECO:0007669"/>
    <property type="project" value="UniProtKB-KW"/>
</dbReference>
<gene>
    <name evidence="11" type="primary">thiM</name>
    <name evidence="12" type="ORF">BFW38_06155</name>
</gene>
<evidence type="ECO:0000313" key="12">
    <source>
        <dbReference type="EMBL" id="ODC03188.1"/>
    </source>
</evidence>
<dbReference type="EC" id="2.7.1.50" evidence="11"/>
<keyword evidence="13" id="KW-1185">Reference proteome</keyword>
<comment type="caution">
    <text evidence="12">The sequence shown here is derived from an EMBL/GenBank/DDBJ whole genome shotgun (WGS) entry which is preliminary data.</text>
</comment>
<evidence type="ECO:0000256" key="3">
    <source>
        <dbReference type="ARBA" id="ARBA00004868"/>
    </source>
</evidence>
<dbReference type="GO" id="GO:0000287">
    <property type="term" value="F:magnesium ion binding"/>
    <property type="evidence" value="ECO:0007669"/>
    <property type="project" value="UniProtKB-UniRule"/>
</dbReference>
<feature type="binding site" evidence="11">
    <location>
        <position position="205"/>
    </location>
    <ligand>
        <name>substrate</name>
    </ligand>
</feature>
<evidence type="ECO:0000256" key="11">
    <source>
        <dbReference type="HAMAP-Rule" id="MF_00228"/>
    </source>
</evidence>
<accession>A0A1E2V846</accession>
<dbReference type="OrthoDB" id="8909021at2"/>
<proteinExistence type="inferred from homology"/>
<keyword evidence="6 11" id="KW-0547">Nucleotide-binding</keyword>
<dbReference type="HAMAP" id="MF_00228">
    <property type="entry name" value="Thz_kinase"/>
    <property type="match status" value="1"/>
</dbReference>
<name>A0A1E2V846_9GAMM</name>
<feature type="binding site" evidence="11">
    <location>
        <position position="178"/>
    </location>
    <ligand>
        <name>ATP</name>
        <dbReference type="ChEBI" id="CHEBI:30616"/>
    </ligand>
</feature>
<sequence length="273" mass="28054">MAQEFEPVGSTPFPAATAADVLFQLRCQAPLTHIITNHVVTNFTANLLLAIGATPAMLSDPQESSEFQSLAKALSINVGTLSQSQAVAIRAAVDAALEAGNPWVLDPVAVGPLSLRTRLCEALIQQAPSAIRGNASEIMTLAGFESVGRGPESVALSDDAVEAARSLAQQTDAIVAVTGARDYITDGEQVLRVEGGSALLTRITGAGCALSSLVAACLGTGRAPLEAAASACAFMAAASEIAEERSQGPGSLSVALLDSLYDLNLHDLERLES</sequence>
<keyword evidence="8 11" id="KW-0067">ATP-binding</keyword>
<dbReference type="RefSeq" id="WP_068997604.1">
    <property type="nucleotide sequence ID" value="NZ_MDTQ01000001.1"/>
</dbReference>
<keyword evidence="4 11" id="KW-0808">Transferase</keyword>